<dbReference type="EMBL" id="BAABME010000897">
    <property type="protein sequence ID" value="GAA0146228.1"/>
    <property type="molecule type" value="Genomic_DNA"/>
</dbReference>
<dbReference type="Proteomes" id="UP001454036">
    <property type="component" value="Unassembled WGS sequence"/>
</dbReference>
<name>A0AAV3P4R8_LITER</name>
<proteinExistence type="predicted"/>
<comment type="caution">
    <text evidence="1">The sequence shown here is derived from an EMBL/GenBank/DDBJ whole genome shotgun (WGS) entry which is preliminary data.</text>
</comment>
<organism evidence="1 2">
    <name type="scientific">Lithospermum erythrorhizon</name>
    <name type="common">Purple gromwell</name>
    <name type="synonym">Lithospermum officinale var. erythrorhizon</name>
    <dbReference type="NCBI Taxonomy" id="34254"/>
    <lineage>
        <taxon>Eukaryota</taxon>
        <taxon>Viridiplantae</taxon>
        <taxon>Streptophyta</taxon>
        <taxon>Embryophyta</taxon>
        <taxon>Tracheophyta</taxon>
        <taxon>Spermatophyta</taxon>
        <taxon>Magnoliopsida</taxon>
        <taxon>eudicotyledons</taxon>
        <taxon>Gunneridae</taxon>
        <taxon>Pentapetalae</taxon>
        <taxon>asterids</taxon>
        <taxon>lamiids</taxon>
        <taxon>Boraginales</taxon>
        <taxon>Boraginaceae</taxon>
        <taxon>Boraginoideae</taxon>
        <taxon>Lithospermeae</taxon>
        <taxon>Lithospermum</taxon>
    </lineage>
</organism>
<protein>
    <submittedName>
        <fullName evidence="1">Uncharacterized protein</fullName>
    </submittedName>
</protein>
<accession>A0AAV3P4R8</accession>
<sequence length="327" mass="36608">MAPKRSLSYALCPRHVEFRFSVNEATNCEEGCMFIRSGTQVLKFDHDDFFFEDFGLINVGFCDLEVKTWPSDMGVEVSDMLVDLNQQPDFTPNHRSGTTYLGHFSPDDKFLLKVIRSVIRPTNNSCMELSHIKTTVLYSIKHHLRINLSVLIMAQIHSAVHRCMVSYYPYGLVVSYIMMKWNILRVPQNTPRMSLGVIGLSTVKKTGFQIENGILVPKTVEPASTSEGVAKCPRTGNVEAAGTSRGAENVVTENVVGGEGVEEVGHDEGIQIPQWLDDFTFDDIPVGASGIAHPSIEAQLAEIRHQQIELRQEQSGRSKKNWTDHIK</sequence>
<evidence type="ECO:0000313" key="1">
    <source>
        <dbReference type="EMBL" id="GAA0146228.1"/>
    </source>
</evidence>
<dbReference type="AlphaFoldDB" id="A0AAV3P4R8"/>
<keyword evidence="2" id="KW-1185">Reference proteome</keyword>
<reference evidence="1 2" key="1">
    <citation type="submission" date="2024-01" db="EMBL/GenBank/DDBJ databases">
        <title>The complete chloroplast genome sequence of Lithospermum erythrorhizon: insights into the phylogenetic relationship among Boraginaceae species and the maternal lineages of purple gromwells.</title>
        <authorList>
            <person name="Okada T."/>
            <person name="Watanabe K."/>
        </authorList>
    </citation>
    <scope>NUCLEOTIDE SEQUENCE [LARGE SCALE GENOMIC DNA]</scope>
</reference>
<gene>
    <name evidence="1" type="ORF">LIER_06234</name>
</gene>
<evidence type="ECO:0000313" key="2">
    <source>
        <dbReference type="Proteomes" id="UP001454036"/>
    </source>
</evidence>